<evidence type="ECO:0000313" key="6">
    <source>
        <dbReference type="Proteomes" id="UP000613177"/>
    </source>
</evidence>
<comment type="caution">
    <text evidence="5">The sequence shown here is derived from an EMBL/GenBank/DDBJ whole genome shotgun (WGS) entry which is preliminary data.</text>
</comment>
<dbReference type="Pfam" id="PF03732">
    <property type="entry name" value="Retrotrans_gag"/>
    <property type="match status" value="1"/>
</dbReference>
<dbReference type="SMART" id="SM00343">
    <property type="entry name" value="ZnF_C2HC"/>
    <property type="match status" value="1"/>
</dbReference>
<evidence type="ECO:0000256" key="1">
    <source>
        <dbReference type="ARBA" id="ARBA00022750"/>
    </source>
</evidence>
<dbReference type="GO" id="GO:0006508">
    <property type="term" value="P:proteolysis"/>
    <property type="evidence" value="ECO:0007669"/>
    <property type="project" value="InterPro"/>
</dbReference>
<dbReference type="EMBL" id="JAEPRE010000073">
    <property type="protein sequence ID" value="KAG2233643.1"/>
    <property type="molecule type" value="Genomic_DNA"/>
</dbReference>
<dbReference type="CDD" id="cd00303">
    <property type="entry name" value="retropepsin_like"/>
    <property type="match status" value="1"/>
</dbReference>
<feature type="domain" description="CCHC-type" evidence="4">
    <location>
        <begin position="267"/>
        <end position="280"/>
    </location>
</feature>
<dbReference type="InterPro" id="IPR036875">
    <property type="entry name" value="Znf_CCHC_sf"/>
</dbReference>
<keyword evidence="1" id="KW-0378">Hydrolase</keyword>
<dbReference type="Gene3D" id="4.10.60.10">
    <property type="entry name" value="Zinc finger, CCHC-type"/>
    <property type="match status" value="1"/>
</dbReference>
<keyword evidence="2" id="KW-0863">Zinc-finger</keyword>
<keyword evidence="2" id="KW-0479">Metal-binding</keyword>
<dbReference type="PROSITE" id="PS00141">
    <property type="entry name" value="ASP_PROTEASE"/>
    <property type="match status" value="1"/>
</dbReference>
<dbReference type="PANTHER" id="PTHR15503:SF22">
    <property type="entry name" value="TRANSPOSON TY3-I GAG POLYPROTEIN"/>
    <property type="match status" value="1"/>
</dbReference>
<dbReference type="SUPFAM" id="SSF57756">
    <property type="entry name" value="Retrovirus zinc finger-like domains"/>
    <property type="match status" value="1"/>
</dbReference>
<dbReference type="Pfam" id="PF13975">
    <property type="entry name" value="gag-asp_proteas"/>
    <property type="match status" value="1"/>
</dbReference>
<evidence type="ECO:0000313" key="5">
    <source>
        <dbReference type="EMBL" id="KAG2233643.1"/>
    </source>
</evidence>
<dbReference type="SUPFAM" id="SSF50630">
    <property type="entry name" value="Acid proteases"/>
    <property type="match status" value="1"/>
</dbReference>
<feature type="region of interest" description="Disordered" evidence="3">
    <location>
        <begin position="187"/>
        <end position="257"/>
    </location>
</feature>
<keyword evidence="1" id="KW-0064">Aspartyl protease</keyword>
<dbReference type="PANTHER" id="PTHR15503">
    <property type="entry name" value="LDOC1 RELATED"/>
    <property type="match status" value="1"/>
</dbReference>
<evidence type="ECO:0000256" key="2">
    <source>
        <dbReference type="PROSITE-ProRule" id="PRU00047"/>
    </source>
</evidence>
<reference evidence="5" key="1">
    <citation type="submission" date="2021-01" db="EMBL/GenBank/DDBJ databases">
        <title>Metabolic potential, ecology and presence of endohyphal bacteria is reflected in genomic diversity of Mucoromycotina.</title>
        <authorList>
            <person name="Muszewska A."/>
            <person name="Okrasinska A."/>
            <person name="Steczkiewicz K."/>
            <person name="Drgas O."/>
            <person name="Orlowska M."/>
            <person name="Perlinska-Lenart U."/>
            <person name="Aleksandrzak-Piekarczyk T."/>
            <person name="Szatraj K."/>
            <person name="Zielenkiewicz U."/>
            <person name="Pilsyk S."/>
            <person name="Malc E."/>
            <person name="Mieczkowski P."/>
            <person name="Kruszewska J.S."/>
            <person name="Biernat P."/>
            <person name="Pawlowska J."/>
        </authorList>
    </citation>
    <scope>NUCLEOTIDE SEQUENCE</scope>
    <source>
        <strain evidence="5">WA0000018081</strain>
    </source>
</reference>
<keyword evidence="1" id="KW-0645">Protease</keyword>
<dbReference type="GO" id="GO:0004190">
    <property type="term" value="F:aspartic-type endopeptidase activity"/>
    <property type="evidence" value="ECO:0007669"/>
    <property type="project" value="UniProtKB-KW"/>
</dbReference>
<accession>A0A8H7SSK4</accession>
<keyword evidence="2" id="KW-0862">Zinc</keyword>
<dbReference type="InterPro" id="IPR001878">
    <property type="entry name" value="Znf_CCHC"/>
</dbReference>
<keyword evidence="6" id="KW-1185">Reference proteome</keyword>
<gene>
    <name evidence="5" type="ORF">INT48_008433</name>
</gene>
<dbReference type="GO" id="GO:0008270">
    <property type="term" value="F:zinc ion binding"/>
    <property type="evidence" value="ECO:0007669"/>
    <property type="project" value="UniProtKB-KW"/>
</dbReference>
<proteinExistence type="predicted"/>
<feature type="non-terminal residue" evidence="5">
    <location>
        <position position="582"/>
    </location>
</feature>
<dbReference type="InterPro" id="IPR001969">
    <property type="entry name" value="Aspartic_peptidase_AS"/>
</dbReference>
<dbReference type="Gene3D" id="2.40.70.10">
    <property type="entry name" value="Acid Proteases"/>
    <property type="match status" value="1"/>
</dbReference>
<dbReference type="GO" id="GO:0003676">
    <property type="term" value="F:nucleic acid binding"/>
    <property type="evidence" value="ECO:0007669"/>
    <property type="project" value="InterPro"/>
</dbReference>
<dbReference type="InterPro" id="IPR021109">
    <property type="entry name" value="Peptidase_aspartic_dom_sf"/>
</dbReference>
<dbReference type="AlphaFoldDB" id="A0A8H7SSK4"/>
<evidence type="ECO:0000256" key="3">
    <source>
        <dbReference type="SAM" id="MobiDB-lite"/>
    </source>
</evidence>
<dbReference type="PROSITE" id="PS50158">
    <property type="entry name" value="ZF_CCHC"/>
    <property type="match status" value="1"/>
</dbReference>
<organism evidence="5 6">
    <name type="scientific">Thamnidium elegans</name>
    <dbReference type="NCBI Taxonomy" id="101142"/>
    <lineage>
        <taxon>Eukaryota</taxon>
        <taxon>Fungi</taxon>
        <taxon>Fungi incertae sedis</taxon>
        <taxon>Mucoromycota</taxon>
        <taxon>Mucoromycotina</taxon>
        <taxon>Mucoromycetes</taxon>
        <taxon>Mucorales</taxon>
        <taxon>Mucorineae</taxon>
        <taxon>Mucoraceae</taxon>
        <taxon>Thamnidium</taxon>
    </lineage>
</organism>
<sequence>MTGKEDYNNEMAELIKRFTTALGDNKQIRVKEPNTYDGTRDALLIDGWIRSVERYVNFQGWNAERSYLFGTTLLRDRADAWFRTIELTDEAPTTWLELKRLITEFFRPDNSVRIARDRLAILKQTSDLVTYINNFMDIKLAIPGMTDDEGCDKFVRGLVNKQMRSHIRQYEANTLKEAIHAALAFDSAQHEEDSSTSSTFRARPKQQVVDDPMELDAIDNRNYQRSSSRPNNNYSRSQNYSSGYSREKNYRTNNYSRNNSGGSAASCYYCHKTGHLKRNCLEEQEVQLLESDNDDNFPDNNKNLIDFDLYSNAISLDSAQFPILNPKPYTTQTIVEDEFQTQNIVVETLPILYPKSLNDELQYLTELNAIATTLPLYPASYRAQQLQVLIDSGASENYVSPHVIQSVNKKRLIPVNNRQVETASGNISQIEYKVEMDITLNGVCNKITAFVFPTKFDLILGRSWLKQAQPSPDWENDTWYLNNGRVKLQPCTNIKKHSHSLPKLSYLISHKQADRLIKKGGESFLFFIKSNDENDKYTNPKLQTADYWDQLVQEFSTVFKDELPGLPPDRGIHHLIDTGDAD</sequence>
<dbReference type="InterPro" id="IPR005162">
    <property type="entry name" value="Retrotrans_gag_dom"/>
</dbReference>
<protein>
    <recommendedName>
        <fullName evidence="4">CCHC-type domain-containing protein</fullName>
    </recommendedName>
</protein>
<dbReference type="InterPro" id="IPR032567">
    <property type="entry name" value="RTL1-rel"/>
</dbReference>
<evidence type="ECO:0000259" key="4">
    <source>
        <dbReference type="PROSITE" id="PS50158"/>
    </source>
</evidence>
<name>A0A8H7SSK4_9FUNG</name>
<feature type="compositionally biased region" description="Low complexity" evidence="3">
    <location>
        <begin position="220"/>
        <end position="244"/>
    </location>
</feature>
<dbReference type="Proteomes" id="UP000613177">
    <property type="component" value="Unassembled WGS sequence"/>
</dbReference>